<dbReference type="OrthoDB" id="9798188at2"/>
<dbReference type="RefSeq" id="WP_105191837.1">
    <property type="nucleotide sequence ID" value="NZ_PTQZ01000074.1"/>
</dbReference>
<evidence type="ECO:0000313" key="11">
    <source>
        <dbReference type="EMBL" id="PQA45346.1"/>
    </source>
</evidence>
<dbReference type="SMART" id="SM01091">
    <property type="entry name" value="CorC_HlyC"/>
    <property type="match status" value="1"/>
</dbReference>
<dbReference type="SUPFAM" id="SSF54631">
    <property type="entry name" value="CBS-domain pair"/>
    <property type="match status" value="1"/>
</dbReference>
<evidence type="ECO:0000313" key="12">
    <source>
        <dbReference type="Proteomes" id="UP000243900"/>
    </source>
</evidence>
<comment type="function">
    <text evidence="7">Plays a role in the transport of magnesium and cobalt ions.</text>
</comment>
<dbReference type="FunFam" id="3.10.580.10:FF:000002">
    <property type="entry name" value="Magnesium/cobalt efflux protein CorC"/>
    <property type="match status" value="1"/>
</dbReference>
<dbReference type="Gene3D" id="3.30.465.10">
    <property type="match status" value="1"/>
</dbReference>
<keyword evidence="3" id="KW-0677">Repeat</keyword>
<dbReference type="Pfam" id="PF03471">
    <property type="entry name" value="CorC_HlyC"/>
    <property type="match status" value="1"/>
</dbReference>
<evidence type="ECO:0000256" key="8">
    <source>
        <dbReference type="ARBA" id="ARBA00040729"/>
    </source>
</evidence>
<evidence type="ECO:0000256" key="2">
    <source>
        <dbReference type="ARBA" id="ARBA00022448"/>
    </source>
</evidence>
<proteinExistence type="inferred from homology"/>
<dbReference type="AlphaFoldDB" id="A0A2P6AT69"/>
<dbReference type="InterPro" id="IPR044751">
    <property type="entry name" value="Ion_transp-like_CBS"/>
</dbReference>
<dbReference type="PROSITE" id="PS51371">
    <property type="entry name" value="CBS"/>
    <property type="match status" value="2"/>
</dbReference>
<evidence type="ECO:0000256" key="1">
    <source>
        <dbReference type="ARBA" id="ARBA00006337"/>
    </source>
</evidence>
<dbReference type="InterPro" id="IPR000644">
    <property type="entry name" value="CBS_dom"/>
</dbReference>
<dbReference type="InterPro" id="IPR016169">
    <property type="entry name" value="FAD-bd_PCMH_sub2"/>
</dbReference>
<keyword evidence="5 9" id="KW-0129">CBS domain</keyword>
<keyword evidence="6" id="KW-0170">Cobalt</keyword>
<feature type="domain" description="CBS" evidence="10">
    <location>
        <begin position="68"/>
        <end position="129"/>
    </location>
</feature>
<dbReference type="SUPFAM" id="SSF56176">
    <property type="entry name" value="FAD-binding/transporter-associated domain-like"/>
    <property type="match status" value="1"/>
</dbReference>
<name>A0A2P6AT69_9GAMM</name>
<dbReference type="GO" id="GO:0050660">
    <property type="term" value="F:flavin adenine dinucleotide binding"/>
    <property type="evidence" value="ECO:0007669"/>
    <property type="project" value="InterPro"/>
</dbReference>
<evidence type="ECO:0000256" key="6">
    <source>
        <dbReference type="ARBA" id="ARBA00023285"/>
    </source>
</evidence>
<dbReference type="PANTHER" id="PTHR22777:SF27">
    <property type="entry name" value="MAGNESIUM AND COBALT EFFLUX PROTEIN CORC"/>
    <property type="match status" value="1"/>
</dbReference>
<dbReference type="InterPro" id="IPR046342">
    <property type="entry name" value="CBS_dom_sf"/>
</dbReference>
<evidence type="ECO:0000256" key="7">
    <source>
        <dbReference type="ARBA" id="ARBA00037273"/>
    </source>
</evidence>
<dbReference type="Pfam" id="PF00571">
    <property type="entry name" value="CBS"/>
    <property type="match status" value="2"/>
</dbReference>
<dbReference type="CDD" id="cd04590">
    <property type="entry name" value="CBS_pair_CorC_HlyC_assoc"/>
    <property type="match status" value="1"/>
</dbReference>
<dbReference type="EMBL" id="PTQZ01000074">
    <property type="protein sequence ID" value="PQA45346.1"/>
    <property type="molecule type" value="Genomic_DNA"/>
</dbReference>
<dbReference type="SMART" id="SM00116">
    <property type="entry name" value="CBS"/>
    <property type="match status" value="2"/>
</dbReference>
<evidence type="ECO:0000256" key="5">
    <source>
        <dbReference type="ARBA" id="ARBA00023122"/>
    </source>
</evidence>
<keyword evidence="12" id="KW-1185">Reference proteome</keyword>
<evidence type="ECO:0000256" key="4">
    <source>
        <dbReference type="ARBA" id="ARBA00022842"/>
    </source>
</evidence>
<dbReference type="InterPro" id="IPR036318">
    <property type="entry name" value="FAD-bd_PCMH-like_sf"/>
</dbReference>
<organism evidence="11 12">
    <name type="scientific">Amnimonas aquatica</name>
    <dbReference type="NCBI Taxonomy" id="2094561"/>
    <lineage>
        <taxon>Bacteria</taxon>
        <taxon>Pseudomonadati</taxon>
        <taxon>Pseudomonadota</taxon>
        <taxon>Gammaproteobacteria</taxon>
        <taxon>Moraxellales</taxon>
        <taxon>Moraxellaceae</taxon>
        <taxon>Amnimonas</taxon>
    </lineage>
</organism>
<accession>A0A2P6AT69</accession>
<reference evidence="12" key="1">
    <citation type="submission" date="2018-02" db="EMBL/GenBank/DDBJ databases">
        <title>Genome sequencing of Solimonas sp. HR-BB.</title>
        <authorList>
            <person name="Lee Y."/>
            <person name="Jeon C.O."/>
        </authorList>
    </citation>
    <scope>NUCLEOTIDE SEQUENCE [LARGE SCALE GENOMIC DNA]</scope>
    <source>
        <strain evidence="12">HR-E</strain>
    </source>
</reference>
<evidence type="ECO:0000256" key="3">
    <source>
        <dbReference type="ARBA" id="ARBA00022737"/>
    </source>
</evidence>
<comment type="caution">
    <text evidence="11">The sequence shown here is derived from an EMBL/GenBank/DDBJ whole genome shotgun (WGS) entry which is preliminary data.</text>
</comment>
<keyword evidence="4" id="KW-0460">Magnesium</keyword>
<dbReference type="GO" id="GO:0005886">
    <property type="term" value="C:plasma membrane"/>
    <property type="evidence" value="ECO:0007669"/>
    <property type="project" value="TreeGrafter"/>
</dbReference>
<gene>
    <name evidence="11" type="ORF">C5O18_04485</name>
</gene>
<feature type="domain" description="CBS" evidence="10">
    <location>
        <begin position="134"/>
        <end position="194"/>
    </location>
</feature>
<dbReference type="Pfam" id="PF21917">
    <property type="entry name" value="NMB0537_N"/>
    <property type="match status" value="1"/>
</dbReference>
<dbReference type="Proteomes" id="UP000243900">
    <property type="component" value="Unassembled WGS sequence"/>
</dbReference>
<dbReference type="InterPro" id="IPR054115">
    <property type="entry name" value="CorC_N"/>
</dbReference>
<comment type="similarity">
    <text evidence="1">Belongs to the UPF0053 family.</text>
</comment>
<evidence type="ECO:0000256" key="9">
    <source>
        <dbReference type="PROSITE-ProRule" id="PRU00703"/>
    </source>
</evidence>
<dbReference type="InterPro" id="IPR005170">
    <property type="entry name" value="Transptr-assoc_dom"/>
</dbReference>
<dbReference type="PANTHER" id="PTHR22777">
    <property type="entry name" value="HEMOLYSIN-RELATED"/>
    <property type="match status" value="1"/>
</dbReference>
<protein>
    <recommendedName>
        <fullName evidence="8">Magnesium and cobalt efflux protein CorC</fullName>
    </recommendedName>
</protein>
<evidence type="ECO:0000259" key="10">
    <source>
        <dbReference type="PROSITE" id="PS51371"/>
    </source>
</evidence>
<dbReference type="Gene3D" id="3.10.580.10">
    <property type="entry name" value="CBS-domain"/>
    <property type="match status" value="1"/>
</dbReference>
<sequence length="282" mass="32027">MSEGRSPGDSPKSWFSRLTEAWSGEITTREELVETIRDAVASGLLDVEAQRIIESTLQVSERQVRDIMVPRAQMFTIRAGQSLKDILPELIETAHSRFPVLAEDNPDEVLGILFAKDLLRLLLEPDDDLVLTEHLRPAFFVPESTHLDKLIREFRAKKSHMAVVVNEYGGIAGLVTLEDALEQIVGEIDDEHDEDDADEDLPIRESGPDEWVVQALTPITDFNAYFGSRFSDEDFDTIAGIILNAFERLPETGEQIELERWRFTILAADSRTIRLLRVERRK</sequence>
<keyword evidence="2" id="KW-0813">Transport</keyword>